<sequence>MAAAGSLARKLLLQLEGNASTHHLSAMGVAAGFFSAAAVTSAASDEGAAACPAYPWPQDGAQGGRKVFMQSDCAACHSMLPYAGLRNAAPAGEVQAKVAEILVVNEEHRRRRGHSTRSALAPTRPSSPK</sequence>
<keyword evidence="8" id="KW-1185">Reference proteome</keyword>
<evidence type="ECO:0000313" key="8">
    <source>
        <dbReference type="Proteomes" id="UP000324897"/>
    </source>
</evidence>
<dbReference type="OrthoDB" id="653596at2759"/>
<accession>A0A5J9UWQ9</accession>
<dbReference type="Proteomes" id="UP000324897">
    <property type="component" value="Chromosome 1"/>
</dbReference>
<evidence type="ECO:0000256" key="2">
    <source>
        <dbReference type="ARBA" id="ARBA00022723"/>
    </source>
</evidence>
<evidence type="ECO:0000256" key="5">
    <source>
        <dbReference type="SAM" id="MobiDB-lite"/>
    </source>
</evidence>
<keyword evidence="3 4" id="KW-0408">Iron</keyword>
<protein>
    <recommendedName>
        <fullName evidence="6">Cytochrome c domain-containing protein</fullName>
    </recommendedName>
</protein>
<evidence type="ECO:0000313" key="7">
    <source>
        <dbReference type="EMBL" id="TVU27734.1"/>
    </source>
</evidence>
<dbReference type="SUPFAM" id="SSF46626">
    <property type="entry name" value="Cytochrome c"/>
    <property type="match status" value="1"/>
</dbReference>
<gene>
    <name evidence="7" type="ORF">EJB05_19231</name>
</gene>
<dbReference type="EMBL" id="RWGY01000011">
    <property type="protein sequence ID" value="TVU27734.1"/>
    <property type="molecule type" value="Genomic_DNA"/>
</dbReference>
<dbReference type="Gramene" id="TVU27734">
    <property type="protein sequence ID" value="TVU27734"/>
    <property type="gene ID" value="EJB05_19231"/>
</dbReference>
<dbReference type="InterPro" id="IPR036909">
    <property type="entry name" value="Cyt_c-like_dom_sf"/>
</dbReference>
<dbReference type="GO" id="GO:0046872">
    <property type="term" value="F:metal ion binding"/>
    <property type="evidence" value="ECO:0007669"/>
    <property type="project" value="UniProtKB-KW"/>
</dbReference>
<reference evidence="7 8" key="1">
    <citation type="journal article" date="2019" name="Sci. Rep.">
        <title>A high-quality genome of Eragrostis curvula grass provides insights into Poaceae evolution and supports new strategies to enhance forage quality.</title>
        <authorList>
            <person name="Carballo J."/>
            <person name="Santos B.A.C.M."/>
            <person name="Zappacosta D."/>
            <person name="Garbus I."/>
            <person name="Selva J.P."/>
            <person name="Gallo C.A."/>
            <person name="Diaz A."/>
            <person name="Albertini E."/>
            <person name="Caccamo M."/>
            <person name="Echenique V."/>
        </authorList>
    </citation>
    <scope>NUCLEOTIDE SEQUENCE [LARGE SCALE GENOMIC DNA]</scope>
    <source>
        <strain evidence="8">cv. Victoria</strain>
        <tissue evidence="7">Leaf</tissue>
    </source>
</reference>
<dbReference type="InterPro" id="IPR009056">
    <property type="entry name" value="Cyt_c-like_dom"/>
</dbReference>
<keyword evidence="2 4" id="KW-0479">Metal-binding</keyword>
<dbReference type="GO" id="GO:0020037">
    <property type="term" value="F:heme binding"/>
    <property type="evidence" value="ECO:0007669"/>
    <property type="project" value="InterPro"/>
</dbReference>
<evidence type="ECO:0000256" key="4">
    <source>
        <dbReference type="PROSITE-ProRule" id="PRU00433"/>
    </source>
</evidence>
<feature type="domain" description="Cytochrome c" evidence="6">
    <location>
        <begin position="59"/>
        <end position="129"/>
    </location>
</feature>
<dbReference type="AlphaFoldDB" id="A0A5J9UWQ9"/>
<evidence type="ECO:0000259" key="6">
    <source>
        <dbReference type="PROSITE" id="PS51007"/>
    </source>
</evidence>
<evidence type="ECO:0000256" key="1">
    <source>
        <dbReference type="ARBA" id="ARBA00022617"/>
    </source>
</evidence>
<organism evidence="7 8">
    <name type="scientific">Eragrostis curvula</name>
    <name type="common">weeping love grass</name>
    <dbReference type="NCBI Taxonomy" id="38414"/>
    <lineage>
        <taxon>Eukaryota</taxon>
        <taxon>Viridiplantae</taxon>
        <taxon>Streptophyta</taxon>
        <taxon>Embryophyta</taxon>
        <taxon>Tracheophyta</taxon>
        <taxon>Spermatophyta</taxon>
        <taxon>Magnoliopsida</taxon>
        <taxon>Liliopsida</taxon>
        <taxon>Poales</taxon>
        <taxon>Poaceae</taxon>
        <taxon>PACMAD clade</taxon>
        <taxon>Chloridoideae</taxon>
        <taxon>Eragrostideae</taxon>
        <taxon>Eragrostidinae</taxon>
        <taxon>Eragrostis</taxon>
    </lineage>
</organism>
<dbReference type="GO" id="GO:0009055">
    <property type="term" value="F:electron transfer activity"/>
    <property type="evidence" value="ECO:0007669"/>
    <property type="project" value="InterPro"/>
</dbReference>
<name>A0A5J9UWQ9_9POAL</name>
<comment type="caution">
    <text evidence="7">The sequence shown here is derived from an EMBL/GenBank/DDBJ whole genome shotgun (WGS) entry which is preliminary data.</text>
</comment>
<proteinExistence type="predicted"/>
<feature type="region of interest" description="Disordered" evidence="5">
    <location>
        <begin position="107"/>
        <end position="129"/>
    </location>
</feature>
<evidence type="ECO:0000256" key="3">
    <source>
        <dbReference type="ARBA" id="ARBA00023004"/>
    </source>
</evidence>
<keyword evidence="1 4" id="KW-0349">Heme</keyword>
<dbReference type="PROSITE" id="PS51007">
    <property type="entry name" value="CYTC"/>
    <property type="match status" value="1"/>
</dbReference>